<keyword evidence="3" id="KW-0540">Nuclease</keyword>
<dbReference type="CDD" id="cd06559">
    <property type="entry name" value="Endonuclease_V"/>
    <property type="match status" value="1"/>
</dbReference>
<evidence type="ECO:0000256" key="3">
    <source>
        <dbReference type="ARBA" id="ARBA00022722"/>
    </source>
</evidence>
<dbReference type="GO" id="GO:0043737">
    <property type="term" value="F:deoxyribonuclease V activity"/>
    <property type="evidence" value="ECO:0007669"/>
    <property type="project" value="UniProtKB-EC"/>
</dbReference>
<dbReference type="GO" id="GO:0003727">
    <property type="term" value="F:single-stranded RNA binding"/>
    <property type="evidence" value="ECO:0007669"/>
    <property type="project" value="TreeGrafter"/>
</dbReference>
<evidence type="ECO:0000259" key="7">
    <source>
        <dbReference type="Pfam" id="PF01035"/>
    </source>
</evidence>
<dbReference type="NCBIfam" id="TIGR00589">
    <property type="entry name" value="ogt"/>
    <property type="match status" value="1"/>
</dbReference>
<dbReference type="PANTHER" id="PTHR28511:SF1">
    <property type="entry name" value="ENDONUCLEASE V"/>
    <property type="match status" value="1"/>
</dbReference>
<reference evidence="8 9" key="1">
    <citation type="submission" date="2019-02" db="EMBL/GenBank/DDBJ databases">
        <title>Deep-cultivation of Planctomycetes and their phenomic and genomic characterization uncovers novel biology.</title>
        <authorList>
            <person name="Wiegand S."/>
            <person name="Jogler M."/>
            <person name="Boedeker C."/>
            <person name="Pinto D."/>
            <person name="Vollmers J."/>
            <person name="Rivas-Marin E."/>
            <person name="Kohn T."/>
            <person name="Peeters S.H."/>
            <person name="Heuer A."/>
            <person name="Rast P."/>
            <person name="Oberbeckmann S."/>
            <person name="Bunk B."/>
            <person name="Jeske O."/>
            <person name="Meyerdierks A."/>
            <person name="Storesund J.E."/>
            <person name="Kallscheuer N."/>
            <person name="Luecker S."/>
            <person name="Lage O.M."/>
            <person name="Pohl T."/>
            <person name="Merkel B.J."/>
            <person name="Hornburger P."/>
            <person name="Mueller R.-W."/>
            <person name="Bruemmer F."/>
            <person name="Labrenz M."/>
            <person name="Spormann A.M."/>
            <person name="Op Den Camp H."/>
            <person name="Overmann J."/>
            <person name="Amann R."/>
            <person name="Jetten M.S.M."/>
            <person name="Mascher T."/>
            <person name="Medema M.H."/>
            <person name="Devos D.P."/>
            <person name="Kaster A.-K."/>
            <person name="Ovreas L."/>
            <person name="Rohde M."/>
            <person name="Galperin M.Y."/>
            <person name="Jogler C."/>
        </authorList>
    </citation>
    <scope>NUCLEOTIDE SEQUENCE [LARGE SCALE GENOMIC DNA]</scope>
    <source>
        <strain evidence="8 9">KOR42</strain>
    </source>
</reference>
<organism evidence="8 9">
    <name type="scientific">Thalassoglobus neptunius</name>
    <dbReference type="NCBI Taxonomy" id="1938619"/>
    <lineage>
        <taxon>Bacteria</taxon>
        <taxon>Pseudomonadati</taxon>
        <taxon>Planctomycetota</taxon>
        <taxon>Planctomycetia</taxon>
        <taxon>Planctomycetales</taxon>
        <taxon>Planctomycetaceae</taxon>
        <taxon>Thalassoglobus</taxon>
    </lineage>
</organism>
<dbReference type="InterPro" id="IPR036388">
    <property type="entry name" value="WH-like_DNA-bd_sf"/>
</dbReference>
<keyword evidence="6 8" id="KW-0378">Hydrolase</keyword>
<feature type="domain" description="Methylated-DNA-[protein]-cysteine S-methyltransferase DNA binding" evidence="7">
    <location>
        <begin position="13"/>
        <end position="95"/>
    </location>
</feature>
<keyword evidence="5" id="KW-0227">DNA damage</keyword>
<keyword evidence="9" id="KW-1185">Reference proteome</keyword>
<dbReference type="Gene3D" id="1.10.10.10">
    <property type="entry name" value="Winged helix-like DNA-binding domain superfamily/Winged helix DNA-binding domain"/>
    <property type="match status" value="1"/>
</dbReference>
<keyword evidence="4 8" id="KW-0255">Endonuclease</keyword>
<evidence type="ECO:0000256" key="6">
    <source>
        <dbReference type="ARBA" id="ARBA00022801"/>
    </source>
</evidence>
<evidence type="ECO:0000256" key="2">
    <source>
        <dbReference type="ARBA" id="ARBA00022490"/>
    </source>
</evidence>
<dbReference type="InterPro" id="IPR007581">
    <property type="entry name" value="Endonuclease-V"/>
</dbReference>
<accession>A0A5C5WPW8</accession>
<dbReference type="RefSeq" id="WP_197441187.1">
    <property type="nucleotide sequence ID" value="NZ_SIHI01000006.1"/>
</dbReference>
<dbReference type="Gene3D" id="3.30.2170.10">
    <property type="entry name" value="archaeoglobus fulgidus dsm 4304 superfamily"/>
    <property type="match status" value="1"/>
</dbReference>
<name>A0A5C5WPW8_9PLAN</name>
<dbReference type="GO" id="GO:0016891">
    <property type="term" value="F:RNA endonuclease activity producing 5'-phosphomonoesters, hydrolytic mechanism"/>
    <property type="evidence" value="ECO:0007669"/>
    <property type="project" value="TreeGrafter"/>
</dbReference>
<protein>
    <submittedName>
        <fullName evidence="8">Endonuclease V</fullName>
        <ecNumber evidence="8">3.1.21.7</ecNumber>
    </submittedName>
</protein>
<comment type="subcellular location">
    <subcellularLocation>
        <location evidence="1">Cytoplasm</location>
    </subcellularLocation>
</comment>
<dbReference type="AlphaFoldDB" id="A0A5C5WPW8"/>
<sequence>MTYTQRLPTLPNLHRTVLQLVRQIPSGRTTTYGDISRALGDQQTRSARWIGELLKNHPHSSDCPCHRVVRANGELGHYVTGSPEEKRNRLQSEGVEVSESGVVDLDFRFQEFESKSPLRELQKLQLEFADSARLSMSPEMAKTIPADAIVAGVDVAYPEPGWGVGAYVEVDPIDQSVLYRKTIRVPVSFPYLPGYLTFRELPVLLPLLDEVSASRPLAKIIFVDGNGILHPLSAGIATALGSLTDLPTIGVAKSLLCGGFQREEMRKGETRPVLVGDETRGFAFQSTDRSPPIFISPGYGISSQDAIAWTRKLMGKTRLPVPIHLADRLTKNPAVADPILQQTRETR</sequence>
<dbReference type="GO" id="GO:0005737">
    <property type="term" value="C:cytoplasm"/>
    <property type="evidence" value="ECO:0007669"/>
    <property type="project" value="UniProtKB-SubCell"/>
</dbReference>
<dbReference type="Proteomes" id="UP000317243">
    <property type="component" value="Unassembled WGS sequence"/>
</dbReference>
<dbReference type="InterPro" id="IPR036217">
    <property type="entry name" value="MethylDNA_cys_MeTrfase_DNAb"/>
</dbReference>
<keyword evidence="2" id="KW-0963">Cytoplasm</keyword>
<comment type="caution">
    <text evidence="8">The sequence shown here is derived from an EMBL/GenBank/DDBJ whole genome shotgun (WGS) entry which is preliminary data.</text>
</comment>
<dbReference type="GO" id="GO:0006281">
    <property type="term" value="P:DNA repair"/>
    <property type="evidence" value="ECO:0007669"/>
    <property type="project" value="InterPro"/>
</dbReference>
<proteinExistence type="predicted"/>
<evidence type="ECO:0000256" key="4">
    <source>
        <dbReference type="ARBA" id="ARBA00022759"/>
    </source>
</evidence>
<gene>
    <name evidence="8" type="primary">nfi</name>
    <name evidence="8" type="ORF">KOR42_29910</name>
</gene>
<dbReference type="Pfam" id="PF01035">
    <property type="entry name" value="DNA_binding_1"/>
    <property type="match status" value="1"/>
</dbReference>
<dbReference type="InterPro" id="IPR014048">
    <property type="entry name" value="MethylDNA_cys_MeTrfase_DNA-bd"/>
</dbReference>
<evidence type="ECO:0000313" key="9">
    <source>
        <dbReference type="Proteomes" id="UP000317243"/>
    </source>
</evidence>
<dbReference type="PANTHER" id="PTHR28511">
    <property type="entry name" value="ENDONUCLEASE V"/>
    <property type="match status" value="1"/>
</dbReference>
<dbReference type="SUPFAM" id="SSF46767">
    <property type="entry name" value="Methylated DNA-protein cysteine methyltransferase, C-terminal domain"/>
    <property type="match status" value="1"/>
</dbReference>
<dbReference type="EC" id="3.1.21.7" evidence="8"/>
<dbReference type="EMBL" id="SIHI01000006">
    <property type="protein sequence ID" value="TWT52305.1"/>
    <property type="molecule type" value="Genomic_DNA"/>
</dbReference>
<dbReference type="Pfam" id="PF04493">
    <property type="entry name" value="Endonuclease_5"/>
    <property type="match status" value="1"/>
</dbReference>
<dbReference type="CDD" id="cd06445">
    <property type="entry name" value="ATase"/>
    <property type="match status" value="1"/>
</dbReference>
<evidence type="ECO:0000256" key="1">
    <source>
        <dbReference type="ARBA" id="ARBA00004496"/>
    </source>
</evidence>
<evidence type="ECO:0000313" key="8">
    <source>
        <dbReference type="EMBL" id="TWT52305.1"/>
    </source>
</evidence>
<evidence type="ECO:0000256" key="5">
    <source>
        <dbReference type="ARBA" id="ARBA00022763"/>
    </source>
</evidence>